<comment type="caution">
    <text evidence="3">The sequence shown here is derived from an EMBL/GenBank/DDBJ whole genome shotgun (WGS) entry which is preliminary data.</text>
</comment>
<keyword evidence="3" id="KW-0012">Acyltransferase</keyword>
<feature type="transmembrane region" description="Helical" evidence="1">
    <location>
        <begin position="75"/>
        <end position="96"/>
    </location>
</feature>
<dbReference type="InterPro" id="IPR002656">
    <property type="entry name" value="Acyl_transf_3_dom"/>
</dbReference>
<dbReference type="Pfam" id="PF01757">
    <property type="entry name" value="Acyl_transf_3"/>
    <property type="match status" value="1"/>
</dbReference>
<evidence type="ECO:0000256" key="1">
    <source>
        <dbReference type="SAM" id="Phobius"/>
    </source>
</evidence>
<feature type="transmembrane region" description="Helical" evidence="1">
    <location>
        <begin position="295"/>
        <end position="319"/>
    </location>
</feature>
<evidence type="ECO:0000313" key="4">
    <source>
        <dbReference type="Proteomes" id="UP001529423"/>
    </source>
</evidence>
<dbReference type="RefSeq" id="WP_289561132.1">
    <property type="nucleotide sequence ID" value="NZ_JAUDEO010000057.1"/>
</dbReference>
<accession>A0ABT7VP91</accession>
<feature type="domain" description="Acyltransferase 3" evidence="2">
    <location>
        <begin position="8"/>
        <end position="307"/>
    </location>
</feature>
<feature type="transmembrane region" description="Helical" evidence="1">
    <location>
        <begin position="150"/>
        <end position="171"/>
    </location>
</feature>
<keyword evidence="3" id="KW-0808">Transferase</keyword>
<feature type="transmembrane region" description="Helical" evidence="1">
    <location>
        <begin position="116"/>
        <end position="138"/>
    </location>
</feature>
<reference evidence="3" key="1">
    <citation type="submission" date="2023-06" db="EMBL/GenBank/DDBJ databases">
        <title>Identification and characterization of horizontal gene transfer across gut microbiota members of farm animals based on homology search.</title>
        <authorList>
            <person name="Schwarzerova J."/>
            <person name="Nykrynova M."/>
            <person name="Jureckova K."/>
            <person name="Cejkova D."/>
            <person name="Rychlik I."/>
        </authorList>
    </citation>
    <scope>NUCLEOTIDE SEQUENCE</scope>
    <source>
        <strain evidence="3">105_WCHN</strain>
    </source>
</reference>
<dbReference type="Proteomes" id="UP001529423">
    <property type="component" value="Unassembled WGS sequence"/>
</dbReference>
<organism evidence="3 4">
    <name type="scientific">Limosilactobacillus panis</name>
    <dbReference type="NCBI Taxonomy" id="47493"/>
    <lineage>
        <taxon>Bacteria</taxon>
        <taxon>Bacillati</taxon>
        <taxon>Bacillota</taxon>
        <taxon>Bacilli</taxon>
        <taxon>Lactobacillales</taxon>
        <taxon>Lactobacillaceae</taxon>
        <taxon>Limosilactobacillus</taxon>
    </lineage>
</organism>
<keyword evidence="1" id="KW-1133">Transmembrane helix</keyword>
<name>A0ABT7VP91_9LACO</name>
<dbReference type="PANTHER" id="PTHR37312">
    <property type="entry name" value="MEMBRANE-BOUND ACYLTRANSFERASE YKRP-RELATED"/>
    <property type="match status" value="1"/>
</dbReference>
<dbReference type="GO" id="GO:0016746">
    <property type="term" value="F:acyltransferase activity"/>
    <property type="evidence" value="ECO:0007669"/>
    <property type="project" value="UniProtKB-KW"/>
</dbReference>
<evidence type="ECO:0000259" key="2">
    <source>
        <dbReference type="Pfam" id="PF01757"/>
    </source>
</evidence>
<feature type="transmembrane region" description="Helical" evidence="1">
    <location>
        <begin position="209"/>
        <end position="228"/>
    </location>
</feature>
<feature type="transmembrane region" description="Helical" evidence="1">
    <location>
        <begin position="12"/>
        <end position="28"/>
    </location>
</feature>
<keyword evidence="1" id="KW-0812">Transmembrane</keyword>
<dbReference type="EMBL" id="JAUDEO010000057">
    <property type="protein sequence ID" value="MDM8334537.1"/>
    <property type="molecule type" value="Genomic_DNA"/>
</dbReference>
<reference evidence="3" key="2">
    <citation type="submission" date="2023-06" db="EMBL/GenBank/DDBJ databases">
        <authorList>
            <person name="Zeman M."/>
            <person name="Kubasova T."/>
            <person name="Jahodarova E."/>
            <person name="Nykrynova M."/>
            <person name="Rychlik I."/>
        </authorList>
    </citation>
    <scope>NUCLEOTIDE SEQUENCE</scope>
    <source>
        <strain evidence="3">105_WCHN</strain>
    </source>
</reference>
<protein>
    <submittedName>
        <fullName evidence="3">Acyltransferase family protein</fullName>
    </submittedName>
</protein>
<proteinExistence type="predicted"/>
<feature type="transmembrane region" description="Helical" evidence="1">
    <location>
        <begin position="177"/>
        <end position="197"/>
    </location>
</feature>
<keyword evidence="4" id="KW-1185">Reference proteome</keyword>
<feature type="transmembrane region" description="Helical" evidence="1">
    <location>
        <begin position="34"/>
        <end position="54"/>
    </location>
</feature>
<gene>
    <name evidence="3" type="ORF">QUW46_08150</name>
</gene>
<dbReference type="PANTHER" id="PTHR37312:SF1">
    <property type="entry name" value="MEMBRANE-BOUND ACYLTRANSFERASE YKRP-RELATED"/>
    <property type="match status" value="1"/>
</dbReference>
<evidence type="ECO:0000313" key="3">
    <source>
        <dbReference type="EMBL" id="MDM8334537.1"/>
    </source>
</evidence>
<sequence length="331" mass="37876">MEKRARLEWVDIAKGIAIILMVIGHEVPKVQSQHIYALIFSFHMPLFFVLSGFTSRPVETWERFWVKAKKTFIHVWLLAVLMIILLGFESLLFLNGYSITSFYQSIIRGIYWGSNISAIGLMSVGVMWFLFVFFWAKLIFDALQVVLSDIYIGIVLFIASGISMFYCQNFAHYLPQALDIVPIAAFFMWAGAVARKATGNNLIMAKKNVLYSVLIIFWVICFALNIYIELSIRYYPLTYVSIVEALGGTLAVSLLSKWLTPLKLSSLLQLVGKHTLAVLCIHHLDLFWVNWGNYIHWWPLAAVLRLIIDLAILAIVLLVQRFMKKKGELAK</sequence>
<keyword evidence="1" id="KW-0472">Membrane</keyword>
<dbReference type="InterPro" id="IPR052734">
    <property type="entry name" value="Nod_factor_acetyltransferase"/>
</dbReference>